<dbReference type="Proteomes" id="UP001165960">
    <property type="component" value="Unassembled WGS sequence"/>
</dbReference>
<accession>A0ACC2RI47</accession>
<evidence type="ECO:0000313" key="1">
    <source>
        <dbReference type="EMBL" id="KAJ9049719.1"/>
    </source>
</evidence>
<gene>
    <name evidence="1" type="ORF">DSO57_1021744</name>
</gene>
<organism evidence="1 2">
    <name type="scientific">Entomophthora muscae</name>
    <dbReference type="NCBI Taxonomy" id="34485"/>
    <lineage>
        <taxon>Eukaryota</taxon>
        <taxon>Fungi</taxon>
        <taxon>Fungi incertae sedis</taxon>
        <taxon>Zoopagomycota</taxon>
        <taxon>Entomophthoromycotina</taxon>
        <taxon>Entomophthoromycetes</taxon>
        <taxon>Entomophthorales</taxon>
        <taxon>Entomophthoraceae</taxon>
        <taxon>Entomophthora</taxon>
    </lineage>
</organism>
<protein>
    <submittedName>
        <fullName evidence="1">Uncharacterized protein</fullName>
    </submittedName>
</protein>
<evidence type="ECO:0000313" key="2">
    <source>
        <dbReference type="Proteomes" id="UP001165960"/>
    </source>
</evidence>
<sequence length="128" mass="14187">MPCTLQSITLHHYGQDLTPTFLEKAFTLAQKLRAKPTYQPKYGVLAHLLVSKTTQAKPPKTPAINVMYRACQGPNWPTSTGFLPVFAALAAIPEVSSCNTATSILTLQNKDLFLFSFYCNFLHQILPS</sequence>
<proteinExistence type="predicted"/>
<dbReference type="EMBL" id="QTSX02007206">
    <property type="protein sequence ID" value="KAJ9049719.1"/>
    <property type="molecule type" value="Genomic_DNA"/>
</dbReference>
<name>A0ACC2RI47_9FUNG</name>
<keyword evidence="2" id="KW-1185">Reference proteome</keyword>
<comment type="caution">
    <text evidence="1">The sequence shown here is derived from an EMBL/GenBank/DDBJ whole genome shotgun (WGS) entry which is preliminary data.</text>
</comment>
<reference evidence="1" key="1">
    <citation type="submission" date="2022-04" db="EMBL/GenBank/DDBJ databases">
        <title>Genome of the entomopathogenic fungus Entomophthora muscae.</title>
        <authorList>
            <person name="Elya C."/>
            <person name="Lovett B.R."/>
            <person name="Lee E."/>
            <person name="Macias A.M."/>
            <person name="Hajek A.E."/>
            <person name="De Bivort B.L."/>
            <person name="Kasson M.T."/>
            <person name="De Fine Licht H.H."/>
            <person name="Stajich J.E."/>
        </authorList>
    </citation>
    <scope>NUCLEOTIDE SEQUENCE</scope>
    <source>
        <strain evidence="1">Berkeley</strain>
    </source>
</reference>